<evidence type="ECO:0000313" key="4">
    <source>
        <dbReference type="Proteomes" id="UP000002051"/>
    </source>
</evidence>
<keyword evidence="1" id="KW-0472">Membrane</keyword>
<evidence type="ECO:0000313" key="2">
    <source>
        <dbReference type="EMBL" id="KEH41217.1"/>
    </source>
</evidence>
<dbReference type="AlphaFoldDB" id="A0A072VHC5"/>
<dbReference type="EMBL" id="CM001217">
    <property type="protein sequence ID" value="KEH41217.1"/>
    <property type="molecule type" value="Genomic_DNA"/>
</dbReference>
<reference evidence="3" key="3">
    <citation type="submission" date="2015-04" db="UniProtKB">
        <authorList>
            <consortium name="EnsemblPlants"/>
        </authorList>
    </citation>
    <scope>IDENTIFICATION</scope>
    <source>
        <strain evidence="3">cv. Jemalong A17</strain>
    </source>
</reference>
<feature type="transmembrane region" description="Helical" evidence="1">
    <location>
        <begin position="25"/>
        <end position="48"/>
    </location>
</feature>
<evidence type="ECO:0000313" key="3">
    <source>
        <dbReference type="EnsemblPlants" id="KEH41217"/>
    </source>
</evidence>
<protein>
    <submittedName>
        <fullName evidence="2">Transmembrane protein, putative</fullName>
    </submittedName>
</protein>
<dbReference type="Proteomes" id="UP000002051">
    <property type="component" value="Unassembled WGS sequence"/>
</dbReference>
<name>A0A072VHC5_MEDTR</name>
<reference evidence="2 4" key="2">
    <citation type="journal article" date="2014" name="BMC Genomics">
        <title>An improved genome release (version Mt4.0) for the model legume Medicago truncatula.</title>
        <authorList>
            <person name="Tang H."/>
            <person name="Krishnakumar V."/>
            <person name="Bidwell S."/>
            <person name="Rosen B."/>
            <person name="Chan A."/>
            <person name="Zhou S."/>
            <person name="Gentzbittel L."/>
            <person name="Childs K.L."/>
            <person name="Yandell M."/>
            <person name="Gundlach H."/>
            <person name="Mayer K.F."/>
            <person name="Schwartz D.C."/>
            <person name="Town C.D."/>
        </authorList>
    </citation>
    <scope>GENOME REANNOTATION</scope>
    <source>
        <strain evidence="2">A17</strain>
        <strain evidence="3 4">cv. Jemalong A17</strain>
    </source>
</reference>
<keyword evidence="1 2" id="KW-0812">Transmembrane</keyword>
<keyword evidence="4" id="KW-1185">Reference proteome</keyword>
<dbReference type="HOGENOM" id="CLU_2761542_0_0_1"/>
<reference evidence="2 4" key="1">
    <citation type="journal article" date="2011" name="Nature">
        <title>The Medicago genome provides insight into the evolution of rhizobial symbioses.</title>
        <authorList>
            <person name="Young N.D."/>
            <person name="Debelle F."/>
            <person name="Oldroyd G.E."/>
            <person name="Geurts R."/>
            <person name="Cannon S.B."/>
            <person name="Udvardi M.K."/>
            <person name="Benedito V.A."/>
            <person name="Mayer K.F."/>
            <person name="Gouzy J."/>
            <person name="Schoof H."/>
            <person name="Van de Peer Y."/>
            <person name="Proost S."/>
            <person name="Cook D.R."/>
            <person name="Meyers B.C."/>
            <person name="Spannagl M."/>
            <person name="Cheung F."/>
            <person name="De Mita S."/>
            <person name="Krishnakumar V."/>
            <person name="Gundlach H."/>
            <person name="Zhou S."/>
            <person name="Mudge J."/>
            <person name="Bharti A.K."/>
            <person name="Murray J.D."/>
            <person name="Naoumkina M.A."/>
            <person name="Rosen B."/>
            <person name="Silverstein K.A."/>
            <person name="Tang H."/>
            <person name="Rombauts S."/>
            <person name="Zhao P.X."/>
            <person name="Zhou P."/>
            <person name="Barbe V."/>
            <person name="Bardou P."/>
            <person name="Bechner M."/>
            <person name="Bellec A."/>
            <person name="Berger A."/>
            <person name="Berges H."/>
            <person name="Bidwell S."/>
            <person name="Bisseling T."/>
            <person name="Choisne N."/>
            <person name="Couloux A."/>
            <person name="Denny R."/>
            <person name="Deshpande S."/>
            <person name="Dai X."/>
            <person name="Doyle J.J."/>
            <person name="Dudez A.M."/>
            <person name="Farmer A.D."/>
            <person name="Fouteau S."/>
            <person name="Franken C."/>
            <person name="Gibelin C."/>
            <person name="Gish J."/>
            <person name="Goldstein S."/>
            <person name="Gonzalez A.J."/>
            <person name="Green P.J."/>
            <person name="Hallab A."/>
            <person name="Hartog M."/>
            <person name="Hua A."/>
            <person name="Humphray S.J."/>
            <person name="Jeong D.H."/>
            <person name="Jing Y."/>
            <person name="Jocker A."/>
            <person name="Kenton S.M."/>
            <person name="Kim D.J."/>
            <person name="Klee K."/>
            <person name="Lai H."/>
            <person name="Lang C."/>
            <person name="Lin S."/>
            <person name="Macmil S.L."/>
            <person name="Magdelenat G."/>
            <person name="Matthews L."/>
            <person name="McCorrison J."/>
            <person name="Monaghan E.L."/>
            <person name="Mun J.H."/>
            <person name="Najar F.Z."/>
            <person name="Nicholson C."/>
            <person name="Noirot C."/>
            <person name="O'Bleness M."/>
            <person name="Paule C.R."/>
            <person name="Poulain J."/>
            <person name="Prion F."/>
            <person name="Qin B."/>
            <person name="Qu C."/>
            <person name="Retzel E.F."/>
            <person name="Riddle C."/>
            <person name="Sallet E."/>
            <person name="Samain S."/>
            <person name="Samson N."/>
            <person name="Sanders I."/>
            <person name="Saurat O."/>
            <person name="Scarpelli C."/>
            <person name="Schiex T."/>
            <person name="Segurens B."/>
            <person name="Severin A.J."/>
            <person name="Sherrier D.J."/>
            <person name="Shi R."/>
            <person name="Sims S."/>
            <person name="Singer S.R."/>
            <person name="Sinharoy S."/>
            <person name="Sterck L."/>
            <person name="Viollet A."/>
            <person name="Wang B.B."/>
            <person name="Wang K."/>
            <person name="Wang M."/>
            <person name="Wang X."/>
            <person name="Warfsmann J."/>
            <person name="Weissenbach J."/>
            <person name="White D.D."/>
            <person name="White J.D."/>
            <person name="Wiley G.B."/>
            <person name="Wincker P."/>
            <person name="Xing Y."/>
            <person name="Yang L."/>
            <person name="Yao Z."/>
            <person name="Ying F."/>
            <person name="Zhai J."/>
            <person name="Zhou L."/>
            <person name="Zuber A."/>
            <person name="Denarie J."/>
            <person name="Dixon R.A."/>
            <person name="May G.D."/>
            <person name="Schwartz D.C."/>
            <person name="Rogers J."/>
            <person name="Quetier F."/>
            <person name="Town C.D."/>
            <person name="Roe B.A."/>
        </authorList>
    </citation>
    <scope>NUCLEOTIDE SEQUENCE [LARGE SCALE GENOMIC DNA]</scope>
    <source>
        <strain evidence="2">A17</strain>
        <strain evidence="3 4">cv. Jemalong A17</strain>
    </source>
</reference>
<keyword evidence="1" id="KW-1133">Transmembrane helix</keyword>
<sequence>MSLGQWLSIQNNDDVTDLQLCLEGVIFVSMIIVILGMFVSHYFLSLWLGLEITEIEEKVEKVGCWCLKKG</sequence>
<accession>A0A072VHC5</accession>
<gene>
    <name evidence="2" type="ordered locus">MTR_1g046750</name>
</gene>
<organism evidence="2 4">
    <name type="scientific">Medicago truncatula</name>
    <name type="common">Barrel medic</name>
    <name type="synonym">Medicago tribuloides</name>
    <dbReference type="NCBI Taxonomy" id="3880"/>
    <lineage>
        <taxon>Eukaryota</taxon>
        <taxon>Viridiplantae</taxon>
        <taxon>Streptophyta</taxon>
        <taxon>Embryophyta</taxon>
        <taxon>Tracheophyta</taxon>
        <taxon>Spermatophyta</taxon>
        <taxon>Magnoliopsida</taxon>
        <taxon>eudicotyledons</taxon>
        <taxon>Gunneridae</taxon>
        <taxon>Pentapetalae</taxon>
        <taxon>rosids</taxon>
        <taxon>fabids</taxon>
        <taxon>Fabales</taxon>
        <taxon>Fabaceae</taxon>
        <taxon>Papilionoideae</taxon>
        <taxon>50 kb inversion clade</taxon>
        <taxon>NPAAA clade</taxon>
        <taxon>Hologalegina</taxon>
        <taxon>IRL clade</taxon>
        <taxon>Trifolieae</taxon>
        <taxon>Medicago</taxon>
    </lineage>
</organism>
<proteinExistence type="predicted"/>
<evidence type="ECO:0000256" key="1">
    <source>
        <dbReference type="SAM" id="Phobius"/>
    </source>
</evidence>
<dbReference type="EnsemblPlants" id="KEH41217">
    <property type="protein sequence ID" value="KEH41217"/>
    <property type="gene ID" value="MTR_1g046750"/>
</dbReference>